<proteinExistence type="predicted"/>
<gene>
    <name evidence="5" type="ORF">TPC1_11727</name>
</gene>
<evidence type="ECO:0000259" key="3">
    <source>
        <dbReference type="PROSITE" id="PS51293"/>
    </source>
</evidence>
<dbReference type="InterPro" id="IPR009057">
    <property type="entry name" value="Homeodomain-like_sf"/>
</dbReference>
<evidence type="ECO:0000259" key="4">
    <source>
        <dbReference type="PROSITE" id="PS51294"/>
    </source>
</evidence>
<dbReference type="EMBL" id="GDID01001282">
    <property type="protein sequence ID" value="JAP95324.1"/>
    <property type="molecule type" value="Transcribed_RNA"/>
</dbReference>
<reference evidence="5" key="1">
    <citation type="submission" date="2015-07" db="EMBL/GenBank/DDBJ databases">
        <title>Adaptation to a free-living lifestyle via gene acquisitions in the diplomonad Trepomonas sp. PC1.</title>
        <authorList>
            <person name="Xu F."/>
            <person name="Jerlstrom-Hultqvist J."/>
            <person name="Kolisko M."/>
            <person name="Simpson A.G.B."/>
            <person name="Roger A.J."/>
            <person name="Svard S.G."/>
            <person name="Andersson J.O."/>
        </authorList>
    </citation>
    <scope>NUCLEOTIDE SEQUENCE</scope>
    <source>
        <strain evidence="5">PC1</strain>
    </source>
</reference>
<feature type="region of interest" description="Disordered" evidence="1">
    <location>
        <begin position="1"/>
        <end position="37"/>
    </location>
</feature>
<feature type="domain" description="Myb-like" evidence="2">
    <location>
        <begin position="26"/>
        <end position="77"/>
    </location>
</feature>
<feature type="domain" description="HTH myb-type" evidence="4">
    <location>
        <begin position="26"/>
        <end position="81"/>
    </location>
</feature>
<evidence type="ECO:0000313" key="5">
    <source>
        <dbReference type="EMBL" id="JAP95324.1"/>
    </source>
</evidence>
<dbReference type="PROSITE" id="PS51293">
    <property type="entry name" value="SANT"/>
    <property type="match status" value="1"/>
</dbReference>
<sequence length="162" mass="19355">KTYKSKRKIKRDKNNRQKKQQFENDDQGSHKGSWSDEEHDKFMKIMLECGVGKWKNISERLGTRTPGQCQIHYYKLKQKMVLNDEQFSEYLRSKYSNKQKQIIDEKPQPTKAPKISIPKDKLDANDKTTFESVIKQLFKQQEYEPMMSLPLNSEYDPTRLFQ</sequence>
<keyword evidence="5" id="KW-0238">DNA-binding</keyword>
<feature type="non-terminal residue" evidence="5">
    <location>
        <position position="1"/>
    </location>
</feature>
<evidence type="ECO:0000259" key="2">
    <source>
        <dbReference type="PROSITE" id="PS50090"/>
    </source>
</evidence>
<dbReference type="Gene3D" id="1.10.10.60">
    <property type="entry name" value="Homeodomain-like"/>
    <property type="match status" value="1"/>
</dbReference>
<accession>A0A146KHM0</accession>
<dbReference type="InterPro" id="IPR001005">
    <property type="entry name" value="SANT/Myb"/>
</dbReference>
<dbReference type="PROSITE" id="PS51294">
    <property type="entry name" value="HTH_MYB"/>
    <property type="match status" value="1"/>
</dbReference>
<dbReference type="AlphaFoldDB" id="A0A146KHM0"/>
<evidence type="ECO:0000256" key="1">
    <source>
        <dbReference type="SAM" id="MobiDB-lite"/>
    </source>
</evidence>
<feature type="compositionally biased region" description="Basic and acidic residues" evidence="1">
    <location>
        <begin position="27"/>
        <end position="37"/>
    </location>
</feature>
<feature type="domain" description="SANT" evidence="3">
    <location>
        <begin position="29"/>
        <end position="81"/>
    </location>
</feature>
<dbReference type="GO" id="GO:0003677">
    <property type="term" value="F:DNA binding"/>
    <property type="evidence" value="ECO:0007669"/>
    <property type="project" value="UniProtKB-KW"/>
</dbReference>
<dbReference type="SMART" id="SM00717">
    <property type="entry name" value="SANT"/>
    <property type="match status" value="1"/>
</dbReference>
<feature type="compositionally biased region" description="Basic residues" evidence="1">
    <location>
        <begin position="1"/>
        <end position="19"/>
    </location>
</feature>
<feature type="region of interest" description="Disordered" evidence="1">
    <location>
        <begin position="103"/>
        <end position="122"/>
    </location>
</feature>
<dbReference type="CDD" id="cd00167">
    <property type="entry name" value="SANT"/>
    <property type="match status" value="1"/>
</dbReference>
<dbReference type="PROSITE" id="PS50090">
    <property type="entry name" value="MYB_LIKE"/>
    <property type="match status" value="1"/>
</dbReference>
<organism evidence="5">
    <name type="scientific">Trepomonas sp. PC1</name>
    <dbReference type="NCBI Taxonomy" id="1076344"/>
    <lineage>
        <taxon>Eukaryota</taxon>
        <taxon>Metamonada</taxon>
        <taxon>Diplomonadida</taxon>
        <taxon>Hexamitidae</taxon>
        <taxon>Hexamitinae</taxon>
        <taxon>Trepomonas</taxon>
    </lineage>
</organism>
<dbReference type="Pfam" id="PF00249">
    <property type="entry name" value="Myb_DNA-binding"/>
    <property type="match status" value="1"/>
</dbReference>
<dbReference type="SUPFAM" id="SSF46689">
    <property type="entry name" value="Homeodomain-like"/>
    <property type="match status" value="1"/>
</dbReference>
<dbReference type="InterPro" id="IPR017930">
    <property type="entry name" value="Myb_dom"/>
</dbReference>
<name>A0A146KHM0_9EUKA</name>
<dbReference type="InterPro" id="IPR017884">
    <property type="entry name" value="SANT_dom"/>
</dbReference>
<protein>
    <submittedName>
        <fullName evidence="5">Myb-like DNA-binding domain-containing protein</fullName>
    </submittedName>
</protein>